<evidence type="ECO:0000313" key="4">
    <source>
        <dbReference type="Proteomes" id="UP000121784"/>
    </source>
</evidence>
<organism evidence="3 4">
    <name type="scientific">Cotia virus</name>
    <dbReference type="NCBI Taxonomy" id="39444"/>
    <lineage>
        <taxon>Viruses</taxon>
        <taxon>Varidnaviria</taxon>
        <taxon>Bamfordvirae</taxon>
        <taxon>Nucleocytoviricota</taxon>
        <taxon>Pokkesviricetes</taxon>
        <taxon>Chitovirales</taxon>
        <taxon>Poxviridae</taxon>
        <taxon>Chordopoxvirinae</taxon>
        <taxon>Oryzopoxvirus</taxon>
        <taxon>Oryzopoxvirus cotia</taxon>
    </lineage>
</organism>
<evidence type="ECO:0000259" key="1">
    <source>
        <dbReference type="PROSITE" id="PS50097"/>
    </source>
</evidence>
<dbReference type="CDD" id="cd18186">
    <property type="entry name" value="BTB_POZ_ZBTB_KLHL-like"/>
    <property type="match status" value="1"/>
</dbReference>
<dbReference type="SUPFAM" id="SSF54695">
    <property type="entry name" value="POZ domain"/>
    <property type="match status" value="1"/>
</dbReference>
<evidence type="ECO:0000313" key="3">
    <source>
        <dbReference type="EMBL" id="AIT70787.1"/>
    </source>
</evidence>
<dbReference type="PANTHER" id="PTHR45632">
    <property type="entry name" value="LD33804P"/>
    <property type="match status" value="1"/>
</dbReference>
<protein>
    <submittedName>
        <fullName evidence="3">Kelch-like protein</fullName>
    </submittedName>
</protein>
<evidence type="ECO:0000313" key="2">
    <source>
        <dbReference type="EMBL" id="AIT70629.1"/>
    </source>
</evidence>
<dbReference type="PROSITE" id="PS50097">
    <property type="entry name" value="BTB"/>
    <property type="match status" value="1"/>
</dbReference>
<dbReference type="InterPro" id="IPR000210">
    <property type="entry name" value="BTB/POZ_dom"/>
</dbReference>
<accession>A0A097IVY8</accession>
<proteinExistence type="predicted"/>
<dbReference type="InterPro" id="IPR011333">
    <property type="entry name" value="SKP1/BTB/POZ_sf"/>
</dbReference>
<dbReference type="SMART" id="SM00225">
    <property type="entry name" value="BTB"/>
    <property type="match status" value="1"/>
</dbReference>
<dbReference type="EMBL" id="KM595078">
    <property type="protein sequence ID" value="AIT70787.1"/>
    <property type="molecule type" value="Genomic_DNA"/>
</dbReference>
<sequence>MDLLLDNLFDGYICDDDDRERAAIYMIESWRNINNLLDKEIFCDVTLLTNDEKSIKAHKIILSSSSTYFENLIADNGNEYKLDVTYFALKTVLYFLYNGFIETESIDVVENISEIFDAIDIMDFNDLGYYMRDKIRNIMKYYRKRGLKIYEKLRERFKTKTDKYSIMNEVERAIGNYIKEYFKKKNFKKIISVDTMYNILNIHVYEYPDGFERCKMSEMCNMLIEWITEYPNDAKRLIPAIRWSYVSSEMLKELKDNPIIKESGHDIIELSKK</sequence>
<dbReference type="Proteomes" id="UP000121784">
    <property type="component" value="Segment"/>
</dbReference>
<reference evidence="3 4" key="1">
    <citation type="submission" date="2014-09" db="EMBL/GenBank/DDBJ databases">
        <title>Complete Genome Sequence of the Embu Virus Strain SPAn 880.</title>
        <authorList>
            <person name="Ibrahim M.S."/>
            <person name="Antwerpen M.H."/>
            <person name="Georgi E."/>
            <person name="Vette P."/>
            <person name="Zoeller G."/>
            <person name="Meyer H."/>
        </authorList>
    </citation>
    <scope>NUCLEOTIDE SEQUENCE [LARGE SCALE GENOMIC DNA]</scope>
    <source>
        <strain evidence="3">SPAn880</strain>
    </source>
</reference>
<dbReference type="EMBL" id="KM595078">
    <property type="protein sequence ID" value="AIT70629.1"/>
    <property type="molecule type" value="Genomic_DNA"/>
</dbReference>
<feature type="domain" description="BTB" evidence="1">
    <location>
        <begin position="43"/>
        <end position="105"/>
    </location>
</feature>
<dbReference type="Pfam" id="PF00651">
    <property type="entry name" value="BTB"/>
    <property type="match status" value="1"/>
</dbReference>
<gene>
    <name evidence="3" type="primary">172</name>
    <name evidence="2" type="synonym">14</name>
</gene>
<dbReference type="Gene3D" id="3.30.710.10">
    <property type="entry name" value="Potassium Channel Kv1.1, Chain A"/>
    <property type="match status" value="1"/>
</dbReference>
<name>A0A097IVY8_9POXV</name>